<dbReference type="CDD" id="cd04647">
    <property type="entry name" value="LbH_MAT_like"/>
    <property type="match status" value="1"/>
</dbReference>
<dbReference type="Gene3D" id="2.160.10.10">
    <property type="entry name" value="Hexapeptide repeat proteins"/>
    <property type="match status" value="1"/>
</dbReference>
<dbReference type="RefSeq" id="WP_235806131.1">
    <property type="nucleotide sequence ID" value="NZ_AZFN01000034.1"/>
</dbReference>
<gene>
    <name evidence="1" type="ORF">FC60_GL001228</name>
</gene>
<dbReference type="PATRIC" id="fig|1423749.3.peg.1257"/>
<proteinExistence type="predicted"/>
<accession>A0A0R1V4J1</accession>
<dbReference type="EMBL" id="AZFN01000034">
    <property type="protein sequence ID" value="KRM00447.1"/>
    <property type="molecule type" value="Genomic_DNA"/>
</dbReference>
<dbReference type="AlphaFoldDB" id="A0A0R1V4J1"/>
<dbReference type="InterPro" id="IPR051159">
    <property type="entry name" value="Hexapeptide_acetyltransf"/>
</dbReference>
<dbReference type="PANTHER" id="PTHR23416:SF78">
    <property type="entry name" value="LIPOPOLYSACCHARIDE BIOSYNTHESIS O-ACETYL TRANSFERASE WBBJ-RELATED"/>
    <property type="match status" value="1"/>
</dbReference>
<dbReference type="InterPro" id="IPR011004">
    <property type="entry name" value="Trimer_LpxA-like_sf"/>
</dbReference>
<dbReference type="SUPFAM" id="SSF51161">
    <property type="entry name" value="Trimeric LpxA-like enzymes"/>
    <property type="match status" value="1"/>
</dbReference>
<name>A0A0R1V4J1_9LACO</name>
<evidence type="ECO:0000313" key="2">
    <source>
        <dbReference type="Proteomes" id="UP000051739"/>
    </source>
</evidence>
<organism evidence="1 2">
    <name type="scientific">Limosilactobacillus gastricus DSM 16045</name>
    <dbReference type="NCBI Taxonomy" id="1423749"/>
    <lineage>
        <taxon>Bacteria</taxon>
        <taxon>Bacillati</taxon>
        <taxon>Bacillota</taxon>
        <taxon>Bacilli</taxon>
        <taxon>Lactobacillales</taxon>
        <taxon>Lactobacillaceae</taxon>
        <taxon>Limosilactobacillus</taxon>
    </lineage>
</organism>
<protein>
    <recommendedName>
        <fullName evidence="3">Acyltransferase</fullName>
    </recommendedName>
</protein>
<evidence type="ECO:0008006" key="3">
    <source>
        <dbReference type="Google" id="ProtNLM"/>
    </source>
</evidence>
<reference evidence="1 2" key="1">
    <citation type="journal article" date="2015" name="Genome Announc.">
        <title>Expanding the biotechnology potential of lactobacilli through comparative genomics of 213 strains and associated genera.</title>
        <authorList>
            <person name="Sun Z."/>
            <person name="Harris H.M."/>
            <person name="McCann A."/>
            <person name="Guo C."/>
            <person name="Argimon S."/>
            <person name="Zhang W."/>
            <person name="Yang X."/>
            <person name="Jeffery I.B."/>
            <person name="Cooney J.C."/>
            <person name="Kagawa T.F."/>
            <person name="Liu W."/>
            <person name="Song Y."/>
            <person name="Salvetti E."/>
            <person name="Wrobel A."/>
            <person name="Rasinkangas P."/>
            <person name="Parkhill J."/>
            <person name="Rea M.C."/>
            <person name="O'Sullivan O."/>
            <person name="Ritari J."/>
            <person name="Douillard F.P."/>
            <person name="Paul Ross R."/>
            <person name="Yang R."/>
            <person name="Briner A.E."/>
            <person name="Felis G.E."/>
            <person name="de Vos W.M."/>
            <person name="Barrangou R."/>
            <person name="Klaenhammer T.R."/>
            <person name="Caufield P.W."/>
            <person name="Cui Y."/>
            <person name="Zhang H."/>
            <person name="O'Toole P.W."/>
        </authorList>
    </citation>
    <scope>NUCLEOTIDE SEQUENCE [LARGE SCALE GENOMIC DNA]</scope>
    <source>
        <strain evidence="1 2">DSM 16045</strain>
    </source>
</reference>
<sequence length="246" mass="28204">MNMIKAVVRQILFGYKSSSDNYVKYLKKIGVEVGENVIIFRPFNTTIDVQNPELLYIGNDVQITGPVTILTHDYAWSVLKKKYGPILGNQRPTIIGDNVFIGWGVTILGGTVIGNNTIIGAGAVVSGTLEKDSVYAGNPARKLMSIDDYFEKRVTHQLDDAFEIFRQFYKKNETTPPKKVFKEYFFLFENDSSRLISDFSNKMHLMRNYDESAKCLDGLEFRKFNNYDSFIEYCKKRLKRCGYVES</sequence>
<comment type="caution">
    <text evidence="1">The sequence shown here is derived from an EMBL/GenBank/DDBJ whole genome shotgun (WGS) entry which is preliminary data.</text>
</comment>
<dbReference type="InterPro" id="IPR001451">
    <property type="entry name" value="Hexapep"/>
</dbReference>
<keyword evidence="2" id="KW-1185">Reference proteome</keyword>
<dbReference type="Pfam" id="PF00132">
    <property type="entry name" value="Hexapep"/>
    <property type="match status" value="1"/>
</dbReference>
<evidence type="ECO:0000313" key="1">
    <source>
        <dbReference type="EMBL" id="KRM00447.1"/>
    </source>
</evidence>
<dbReference type="PANTHER" id="PTHR23416">
    <property type="entry name" value="SIALIC ACID SYNTHASE-RELATED"/>
    <property type="match status" value="1"/>
</dbReference>
<dbReference type="Proteomes" id="UP000051739">
    <property type="component" value="Unassembled WGS sequence"/>
</dbReference>